<protein>
    <recommendedName>
        <fullName evidence="2">PiggyBac transposable element-derived protein domain-containing protein</fullName>
    </recommendedName>
</protein>
<dbReference type="InterPro" id="IPR029526">
    <property type="entry name" value="PGBD"/>
</dbReference>
<reference evidence="3" key="1">
    <citation type="submission" date="2022-03" db="EMBL/GenBank/DDBJ databases">
        <authorList>
            <person name="Sayadi A."/>
        </authorList>
    </citation>
    <scope>NUCLEOTIDE SEQUENCE</scope>
</reference>
<keyword evidence="1" id="KW-1133">Transmembrane helix</keyword>
<proteinExistence type="predicted"/>
<evidence type="ECO:0000256" key="1">
    <source>
        <dbReference type="SAM" id="Phobius"/>
    </source>
</evidence>
<evidence type="ECO:0000313" key="3">
    <source>
        <dbReference type="EMBL" id="CAH1977147.1"/>
    </source>
</evidence>
<dbReference type="Pfam" id="PF13843">
    <property type="entry name" value="DDE_Tnp_1_7"/>
    <property type="match status" value="1"/>
</dbReference>
<feature type="domain" description="PiggyBac transposable element-derived protein" evidence="2">
    <location>
        <begin position="15"/>
        <end position="65"/>
    </location>
</feature>
<feature type="transmembrane region" description="Helical" evidence="1">
    <location>
        <begin position="49"/>
        <end position="68"/>
    </location>
</feature>
<organism evidence="3 4">
    <name type="scientific">Acanthoscelides obtectus</name>
    <name type="common">Bean weevil</name>
    <name type="synonym">Bruchus obtectus</name>
    <dbReference type="NCBI Taxonomy" id="200917"/>
    <lineage>
        <taxon>Eukaryota</taxon>
        <taxon>Metazoa</taxon>
        <taxon>Ecdysozoa</taxon>
        <taxon>Arthropoda</taxon>
        <taxon>Hexapoda</taxon>
        <taxon>Insecta</taxon>
        <taxon>Pterygota</taxon>
        <taxon>Neoptera</taxon>
        <taxon>Endopterygota</taxon>
        <taxon>Coleoptera</taxon>
        <taxon>Polyphaga</taxon>
        <taxon>Cucujiformia</taxon>
        <taxon>Chrysomeloidea</taxon>
        <taxon>Chrysomelidae</taxon>
        <taxon>Bruchinae</taxon>
        <taxon>Bruchini</taxon>
        <taxon>Acanthoscelides</taxon>
    </lineage>
</organism>
<keyword evidence="1" id="KW-0812">Transmembrane</keyword>
<dbReference type="PANTHER" id="PTHR46599">
    <property type="entry name" value="PIGGYBAC TRANSPOSABLE ELEMENT-DERIVED PROTEIN 4"/>
    <property type="match status" value="1"/>
</dbReference>
<sequence length="176" mass="20176">MHHGAYIGPGSGDQQTPGIIMYYSFTKGGVDTNDHLCGTYSAGRRTKRWPLAIFFHLINVACINALVVHRANTTKSRTQMRRNFLRQFSVELVHNHQKRRLDVHSTLKVIKKRLIEVHDLDNRAPPTTAKRGRCNNCPRKSDRKVFTKCKKCTKFVCNNHSDIYCQQCKKSDSDSS</sequence>
<comment type="caution">
    <text evidence="3">The sequence shown here is derived from an EMBL/GenBank/DDBJ whole genome shotgun (WGS) entry which is preliminary data.</text>
</comment>
<evidence type="ECO:0000313" key="4">
    <source>
        <dbReference type="Proteomes" id="UP001152888"/>
    </source>
</evidence>
<gene>
    <name evidence="3" type="ORF">ACAOBT_LOCUS12488</name>
</gene>
<evidence type="ECO:0000259" key="2">
    <source>
        <dbReference type="Pfam" id="PF13843"/>
    </source>
</evidence>
<dbReference type="PANTHER" id="PTHR46599:SF6">
    <property type="entry name" value="DUAL SPECIFICITY PHOSPHATASE 26"/>
    <property type="match status" value="1"/>
</dbReference>
<keyword evidence="4" id="KW-1185">Reference proteome</keyword>
<accession>A0A9P0PAL2</accession>
<name>A0A9P0PAL2_ACAOB</name>
<dbReference type="EMBL" id="CAKOFQ010006854">
    <property type="protein sequence ID" value="CAH1977147.1"/>
    <property type="molecule type" value="Genomic_DNA"/>
</dbReference>
<dbReference type="Proteomes" id="UP001152888">
    <property type="component" value="Unassembled WGS sequence"/>
</dbReference>
<dbReference type="AlphaFoldDB" id="A0A9P0PAL2"/>
<keyword evidence="1" id="KW-0472">Membrane</keyword>
<dbReference type="OrthoDB" id="6077919at2759"/>